<dbReference type="AlphaFoldDB" id="A0A8D0WIE2"/>
<evidence type="ECO:0000256" key="1">
    <source>
        <dbReference type="SAM" id="Phobius"/>
    </source>
</evidence>
<organism evidence="2 3">
    <name type="scientific">Sus scrofa</name>
    <name type="common">Pig</name>
    <dbReference type="NCBI Taxonomy" id="9823"/>
    <lineage>
        <taxon>Eukaryota</taxon>
        <taxon>Metazoa</taxon>
        <taxon>Chordata</taxon>
        <taxon>Craniata</taxon>
        <taxon>Vertebrata</taxon>
        <taxon>Euteleostomi</taxon>
        <taxon>Mammalia</taxon>
        <taxon>Eutheria</taxon>
        <taxon>Laurasiatheria</taxon>
        <taxon>Artiodactyla</taxon>
        <taxon>Suina</taxon>
        <taxon>Suidae</taxon>
        <taxon>Sus</taxon>
    </lineage>
</organism>
<dbReference type="Ensembl" id="ENSSSCT00040076145.1">
    <property type="protein sequence ID" value="ENSSSCP00040032711.1"/>
    <property type="gene ID" value="ENSSSCG00040056208.1"/>
</dbReference>
<dbReference type="Ensembl" id="ENSSSCT00030048043.1">
    <property type="protein sequence ID" value="ENSSSCP00030021666.1"/>
    <property type="gene ID" value="ENSSSCG00030034715.1"/>
</dbReference>
<keyword evidence="1" id="KW-0812">Transmembrane</keyword>
<keyword evidence="1" id="KW-1133">Transmembrane helix</keyword>
<evidence type="ECO:0000313" key="2">
    <source>
        <dbReference type="Ensembl" id="ENSSSCP00030021666.1"/>
    </source>
</evidence>
<dbReference type="Proteomes" id="UP000694722">
    <property type="component" value="Unplaced"/>
</dbReference>
<feature type="transmembrane region" description="Helical" evidence="1">
    <location>
        <begin position="40"/>
        <end position="60"/>
    </location>
</feature>
<accession>A0A8D0WIE2</accession>
<evidence type="ECO:0000313" key="3">
    <source>
        <dbReference type="Proteomes" id="UP000694570"/>
    </source>
</evidence>
<dbReference type="Proteomes" id="UP000694570">
    <property type="component" value="Unplaced"/>
</dbReference>
<sequence>MLLLRPATALNLLVSSSSFWVESLGFSMYSAMSFAYSDSFISSLPIWMLFISFVCLIAVARTSSPMLNNSGESGHPCLVPDFCGKAFSISLLQVLLGNLDSCMQINETRTYPHTMHQNKLKMAKRLKYKARHHPTPGREHRQNIL</sequence>
<protein>
    <submittedName>
        <fullName evidence="2">Uncharacterized protein</fullName>
    </submittedName>
</protein>
<name>A0A8D0WIE2_PIG</name>
<proteinExistence type="predicted"/>
<keyword evidence="1" id="KW-0472">Membrane</keyword>
<reference evidence="2" key="1">
    <citation type="submission" date="2025-05" db="UniProtKB">
        <authorList>
            <consortium name="Ensembl"/>
        </authorList>
    </citation>
    <scope>IDENTIFICATION</scope>
</reference>